<dbReference type="Gene3D" id="3.20.20.300">
    <property type="entry name" value="Glycoside hydrolase, family 3, N-terminal domain"/>
    <property type="match status" value="1"/>
</dbReference>
<accession>A0A4Q9DF78</accession>
<dbReference type="EMBL" id="SIRE01000047">
    <property type="protein sequence ID" value="TBL68320.1"/>
    <property type="molecule type" value="Genomic_DNA"/>
</dbReference>
<dbReference type="Pfam" id="PF03422">
    <property type="entry name" value="CBM_6"/>
    <property type="match status" value="1"/>
</dbReference>
<dbReference type="SMART" id="SM01217">
    <property type="entry name" value="Fn3_like"/>
    <property type="match status" value="1"/>
</dbReference>
<dbReference type="GO" id="GO:0031222">
    <property type="term" value="P:arabinan catabolic process"/>
    <property type="evidence" value="ECO:0007669"/>
    <property type="project" value="TreeGrafter"/>
</dbReference>
<dbReference type="FunFam" id="2.60.40.10:FF:000495">
    <property type="entry name" value="Periplasmic beta-glucosidase"/>
    <property type="match status" value="1"/>
</dbReference>
<dbReference type="GO" id="GO:0045493">
    <property type="term" value="P:xylan catabolic process"/>
    <property type="evidence" value="ECO:0007669"/>
    <property type="project" value="InterPro"/>
</dbReference>
<dbReference type="InterPro" id="IPR008979">
    <property type="entry name" value="Galactose-bd-like_sf"/>
</dbReference>
<feature type="domain" description="CBM6" evidence="4">
    <location>
        <begin position="818"/>
        <end position="945"/>
    </location>
</feature>
<comment type="caution">
    <text evidence="5">The sequence shown here is derived from an EMBL/GenBank/DDBJ whole genome shotgun (WGS) entry which is preliminary data.</text>
</comment>
<keyword evidence="3" id="KW-0378">Hydrolase</keyword>
<name>A0A4Q9DF78_9BACL</name>
<dbReference type="GO" id="GO:0009044">
    <property type="term" value="F:xylan 1,4-beta-xylosidase activity"/>
    <property type="evidence" value="ECO:0007669"/>
    <property type="project" value="InterPro"/>
</dbReference>
<dbReference type="InterPro" id="IPR005084">
    <property type="entry name" value="CBM6"/>
</dbReference>
<dbReference type="Gene3D" id="3.40.50.1700">
    <property type="entry name" value="Glycoside hydrolase family 3 C-terminal domain"/>
    <property type="match status" value="1"/>
</dbReference>
<dbReference type="Gene3D" id="2.60.120.260">
    <property type="entry name" value="Galactose-binding domain-like"/>
    <property type="match status" value="1"/>
</dbReference>
<dbReference type="InterPro" id="IPR002772">
    <property type="entry name" value="Glyco_hydro_3_C"/>
</dbReference>
<dbReference type="AlphaFoldDB" id="A0A4Q9DF78"/>
<dbReference type="InterPro" id="IPR044993">
    <property type="entry name" value="BXL"/>
</dbReference>
<evidence type="ECO:0000313" key="5">
    <source>
        <dbReference type="EMBL" id="TBL68320.1"/>
    </source>
</evidence>
<dbReference type="GO" id="GO:0008422">
    <property type="term" value="F:beta-glucosidase activity"/>
    <property type="evidence" value="ECO:0007669"/>
    <property type="project" value="UniProtKB-ARBA"/>
</dbReference>
<dbReference type="SMART" id="SM00606">
    <property type="entry name" value="CBD_IV"/>
    <property type="match status" value="1"/>
</dbReference>
<evidence type="ECO:0000256" key="1">
    <source>
        <dbReference type="ARBA" id="ARBA00005336"/>
    </source>
</evidence>
<dbReference type="InterPro" id="IPR026891">
    <property type="entry name" value="Fn3-like"/>
</dbReference>
<protein>
    <submittedName>
        <fullName evidence="5">Carbohydrate-binding protein</fullName>
    </submittedName>
</protein>
<dbReference type="PANTHER" id="PTHR42721:SF3">
    <property type="entry name" value="BETA-D-XYLOSIDASE 5-RELATED"/>
    <property type="match status" value="1"/>
</dbReference>
<sequence>MMENTLKYPFRDPDLPLEERVRDLVSRLTPEEKIQLMCQYQEEIPRLGIPKYKHGTEGAHGVAWLGEATVFPQNIGLSCTWNPELMGNIGAVIGDEARVYYQKDPALNGLTIWAPTVDMERDPRWGRTEEAYGEDPYLTGRLSTALVKGMQGADSFYLKTAATLKHFLGNNNEVDRGQCSASIDPRNMREYYLKAFEPAFCEGRAQSMMTAYNSVNGTPCNLNPDISQVVKEEWGMDGFVVSDAGDVLGTVKDHRYVHSYAEAVAKSIRSGIDSITDEQAISLRALHDALEQGMLEEADLDKALHNTFRVRIRLGEFDGQRNPYANIPETKLCSAEHASVALQAARESVVLLKNDGALPLHKEQLGKVAVLGPLASSVYTDWYSGTPPYHISPLQGLRDKLGSGKVAYRDGADRIRLRSAATGLYVAINREKGGQLEAAVADPNAAEIFAHTDWGWGSTTLKAVSNERFVTETDNVLFASAAEARGWFVKESFSVNTFSDGTVALKSWNGRLIAVDAHSRLIVREEHSFESEGDDLFIIEVAEYGLHQAVEAAGGSDAAIVFVGNCPFINGKECVDRQDIVLPPEQEALVRAVVRANANTIVVIVGSYPFAVTWPDEYAPAIVYTSHGGQELGRAISDVLLGDYNPAGRLSMTWYRSVDQLPDFMDYDIIKSGRTYQYFEGRALYPFGHGLSYTQFSYTDLKVNHDRTDLRGQLLISVNVENTGSRAGEEVVQLYVRANRSRVKRPLKKLIGFRRIPLSAGQKETVTFRLPVEDLAFWDVTREKYCVEDGLYTIMVGGSSEAIAGETVVKVDGETIPPRRLAEPVRAVLYDDYEKIRIDECNEGGNCVYSESGKGWIAFRNVEFAEFAEKAAAFTARVANPGPEAAIEIRLDTPDGPLLGTCQVPPTGGTQAWTTVTCDVGVLSGYLNVVFVLLGELRLKTVRILESVLLNK</sequence>
<dbReference type="PROSITE" id="PS51175">
    <property type="entry name" value="CBM6"/>
    <property type="match status" value="1"/>
</dbReference>
<dbReference type="Proteomes" id="UP000293142">
    <property type="component" value="Unassembled WGS sequence"/>
</dbReference>
<dbReference type="CDD" id="cd23343">
    <property type="entry name" value="beta-trefoil_FSCN_BglX-like"/>
    <property type="match status" value="1"/>
</dbReference>
<dbReference type="InterPro" id="IPR006584">
    <property type="entry name" value="Cellulose-bd_IV"/>
</dbReference>
<dbReference type="Gene3D" id="2.60.40.10">
    <property type="entry name" value="Immunoglobulins"/>
    <property type="match status" value="1"/>
</dbReference>
<dbReference type="Gene3D" id="2.60.120.380">
    <property type="match status" value="1"/>
</dbReference>
<dbReference type="OrthoDB" id="9805821at2"/>
<dbReference type="Pfam" id="PF01915">
    <property type="entry name" value="Glyco_hydro_3_C"/>
    <property type="match status" value="1"/>
</dbReference>
<dbReference type="GO" id="GO:0030246">
    <property type="term" value="F:carbohydrate binding"/>
    <property type="evidence" value="ECO:0007669"/>
    <property type="project" value="InterPro"/>
</dbReference>
<dbReference type="GO" id="GO:0046556">
    <property type="term" value="F:alpha-L-arabinofuranosidase activity"/>
    <property type="evidence" value="ECO:0007669"/>
    <property type="project" value="TreeGrafter"/>
</dbReference>
<evidence type="ECO:0000256" key="3">
    <source>
        <dbReference type="ARBA" id="ARBA00022801"/>
    </source>
</evidence>
<comment type="similarity">
    <text evidence="1">Belongs to the glycosyl hydrolase 3 family.</text>
</comment>
<keyword evidence="6" id="KW-1185">Reference proteome</keyword>
<dbReference type="InterPro" id="IPR017853">
    <property type="entry name" value="GH"/>
</dbReference>
<gene>
    <name evidence="5" type="ORF">EYB31_38380</name>
</gene>
<dbReference type="SUPFAM" id="SSF49785">
    <property type="entry name" value="Galactose-binding domain-like"/>
    <property type="match status" value="1"/>
</dbReference>
<dbReference type="InterPro" id="IPR013783">
    <property type="entry name" value="Ig-like_fold"/>
</dbReference>
<dbReference type="PRINTS" id="PR00133">
    <property type="entry name" value="GLHYDRLASE3"/>
</dbReference>
<evidence type="ECO:0000313" key="6">
    <source>
        <dbReference type="Proteomes" id="UP000293142"/>
    </source>
</evidence>
<organism evidence="5 6">
    <name type="scientific">Paenibacillus thalictri</name>
    <dbReference type="NCBI Taxonomy" id="2527873"/>
    <lineage>
        <taxon>Bacteria</taxon>
        <taxon>Bacillati</taxon>
        <taxon>Bacillota</taxon>
        <taxon>Bacilli</taxon>
        <taxon>Bacillales</taxon>
        <taxon>Paenibacillaceae</taxon>
        <taxon>Paenibacillus</taxon>
    </lineage>
</organism>
<evidence type="ECO:0000256" key="2">
    <source>
        <dbReference type="ARBA" id="ARBA00022729"/>
    </source>
</evidence>
<dbReference type="InterPro" id="IPR036962">
    <property type="entry name" value="Glyco_hydro_3_N_sf"/>
</dbReference>
<dbReference type="SUPFAM" id="SSF52279">
    <property type="entry name" value="Beta-D-glucan exohydrolase, C-terminal domain"/>
    <property type="match status" value="1"/>
</dbReference>
<dbReference type="SUPFAM" id="SSF51445">
    <property type="entry name" value="(Trans)glycosidases"/>
    <property type="match status" value="1"/>
</dbReference>
<dbReference type="InterPro" id="IPR001764">
    <property type="entry name" value="Glyco_hydro_3_N"/>
</dbReference>
<proteinExistence type="inferred from homology"/>
<dbReference type="InterPro" id="IPR036881">
    <property type="entry name" value="Glyco_hydro_3_C_sf"/>
</dbReference>
<keyword evidence="2" id="KW-0732">Signal</keyword>
<dbReference type="PANTHER" id="PTHR42721">
    <property type="entry name" value="SUGAR HYDROLASE-RELATED"/>
    <property type="match status" value="1"/>
</dbReference>
<evidence type="ECO:0000259" key="4">
    <source>
        <dbReference type="PROSITE" id="PS51175"/>
    </source>
</evidence>
<dbReference type="CDD" id="cd04084">
    <property type="entry name" value="CBM6_xylanase-like"/>
    <property type="match status" value="1"/>
</dbReference>
<reference evidence="5 6" key="1">
    <citation type="submission" date="2019-02" db="EMBL/GenBank/DDBJ databases">
        <title>Paenibacillus sp. nov., isolated from surface-sterilized tissue of Thalictrum simplex L.</title>
        <authorList>
            <person name="Tuo L."/>
        </authorList>
    </citation>
    <scope>NUCLEOTIDE SEQUENCE [LARGE SCALE GENOMIC DNA]</scope>
    <source>
        <strain evidence="5 6">N2SHLJ1</strain>
    </source>
</reference>
<dbReference type="Pfam" id="PF14310">
    <property type="entry name" value="Fn3-like"/>
    <property type="match status" value="1"/>
</dbReference>
<dbReference type="Pfam" id="PF00933">
    <property type="entry name" value="Glyco_hydro_3"/>
    <property type="match status" value="1"/>
</dbReference>